<dbReference type="Pfam" id="PF06949">
    <property type="entry name" value="DUF1292"/>
    <property type="match status" value="1"/>
</dbReference>
<dbReference type="PATRIC" id="fig|755172.3.peg.1649"/>
<name>A0A134ACD3_9FIRM</name>
<dbReference type="OrthoDB" id="9796509at2"/>
<keyword evidence="2" id="KW-1185">Reference proteome</keyword>
<dbReference type="AlphaFoldDB" id="A0A134ACD3"/>
<proteinExistence type="predicted"/>
<dbReference type="InterPro" id="IPR009711">
    <property type="entry name" value="UPF0473"/>
</dbReference>
<dbReference type="STRING" id="755172.HMPREF1863_01688"/>
<comment type="caution">
    <text evidence="1">The sequence shown here is derived from an EMBL/GenBank/DDBJ whole genome shotgun (WGS) entry which is preliminary data.</text>
</comment>
<reference evidence="2" key="1">
    <citation type="submission" date="2016-01" db="EMBL/GenBank/DDBJ databases">
        <authorList>
            <person name="Mitreva M."/>
            <person name="Pepin K.H."/>
            <person name="Mihindukulasuriya K.A."/>
            <person name="Fulton R."/>
            <person name="Fronick C."/>
            <person name="O'Laughlin M."/>
            <person name="Miner T."/>
            <person name="Herter B."/>
            <person name="Rosa B.A."/>
            <person name="Cordes M."/>
            <person name="Tomlinson C."/>
            <person name="Wollam A."/>
            <person name="Palsikar V.B."/>
            <person name="Mardis E.R."/>
            <person name="Wilson R.K."/>
        </authorList>
    </citation>
    <scope>NUCLEOTIDE SEQUENCE [LARGE SCALE GENOMIC DNA]</scope>
    <source>
        <strain evidence="2">DNF00729</strain>
    </source>
</reference>
<sequence>MSHEHHHDHDCNCGHDHHNEEVEVITLTLDDDSELECAVIGIFPFEEKDYIALMPLDGDEVDEDASVLLYEYNEVGDDDLELVFIEDEDYFNKVADEFEALYADEDDE</sequence>
<gene>
    <name evidence="1" type="ORF">HMPREF1863_01688</name>
</gene>
<dbReference type="EMBL" id="LSDG01000045">
    <property type="protein sequence ID" value="KXB65180.1"/>
    <property type="molecule type" value="Genomic_DNA"/>
</dbReference>
<evidence type="ECO:0000313" key="1">
    <source>
        <dbReference type="EMBL" id="KXB65180.1"/>
    </source>
</evidence>
<evidence type="ECO:0000313" key="2">
    <source>
        <dbReference type="Proteomes" id="UP000070442"/>
    </source>
</evidence>
<organism evidence="1 2">
    <name type="scientific">Aedoeadaptatus coxii</name>
    <dbReference type="NCBI Taxonomy" id="755172"/>
    <lineage>
        <taxon>Bacteria</taxon>
        <taxon>Bacillati</taxon>
        <taxon>Bacillota</taxon>
        <taxon>Tissierellia</taxon>
        <taxon>Tissierellales</taxon>
        <taxon>Peptoniphilaceae</taxon>
        <taxon>Aedoeadaptatus</taxon>
    </lineage>
</organism>
<accession>A0A134ACD3</accession>
<protein>
    <submittedName>
        <fullName evidence="1">Uncharacterized protein</fullName>
    </submittedName>
</protein>
<dbReference type="Proteomes" id="UP000070442">
    <property type="component" value="Unassembled WGS sequence"/>
</dbReference>
<dbReference type="RefSeq" id="WP_068369643.1">
    <property type="nucleotide sequence ID" value="NZ_CAIJCT010000010.1"/>
</dbReference>